<dbReference type="SUPFAM" id="SSF56322">
    <property type="entry name" value="ADC synthase"/>
    <property type="match status" value="1"/>
</dbReference>
<dbReference type="NCBIfam" id="TIGR03494">
    <property type="entry name" value="salicyl_syn"/>
    <property type="match status" value="1"/>
</dbReference>
<reference evidence="15 16" key="1">
    <citation type="submission" date="2018-06" db="EMBL/GenBank/DDBJ databases">
        <title>Genomic Encyclopedia of Type Strains, Phase IV (KMG-IV): sequencing the most valuable type-strain genomes for metagenomic binning, comparative biology and taxonomic classification.</title>
        <authorList>
            <person name="Goeker M."/>
        </authorList>
    </citation>
    <scope>NUCLEOTIDE SEQUENCE [LARGE SCALE GENOMIC DNA]</scope>
    <source>
        <strain evidence="15 16">DSM 45479</strain>
    </source>
</reference>
<keyword evidence="7" id="KW-0057">Aromatic amino acid biosynthesis</keyword>
<gene>
    <name evidence="15" type="ORF">C8D87_103784</name>
</gene>
<dbReference type="InterPro" id="IPR015890">
    <property type="entry name" value="Chorismate_C"/>
</dbReference>
<dbReference type="NCBIfam" id="TIGR00034">
    <property type="entry name" value="aroFGH"/>
    <property type="match status" value="1"/>
</dbReference>
<evidence type="ECO:0000256" key="6">
    <source>
        <dbReference type="ARBA" id="ARBA00022679"/>
    </source>
</evidence>
<comment type="similarity">
    <text evidence="3">Belongs to the class-I DAHP synthase family.</text>
</comment>
<evidence type="ECO:0000256" key="4">
    <source>
        <dbReference type="ARBA" id="ARBA00012694"/>
    </source>
</evidence>
<feature type="region of interest" description="Disordered" evidence="12">
    <location>
        <begin position="332"/>
        <end position="357"/>
    </location>
</feature>
<evidence type="ECO:0000256" key="10">
    <source>
        <dbReference type="ARBA" id="ARBA00032193"/>
    </source>
</evidence>
<dbReference type="SUPFAM" id="SSF51569">
    <property type="entry name" value="Aldolase"/>
    <property type="match status" value="1"/>
</dbReference>
<dbReference type="InterPro" id="IPR013785">
    <property type="entry name" value="Aldolase_TIM"/>
</dbReference>
<dbReference type="InterPro" id="IPR006219">
    <property type="entry name" value="DAHP_synth_1"/>
</dbReference>
<dbReference type="EC" id="2.5.1.54" evidence="4"/>
<evidence type="ECO:0000256" key="9">
    <source>
        <dbReference type="ARBA" id="ARBA00031349"/>
    </source>
</evidence>
<evidence type="ECO:0000256" key="3">
    <source>
        <dbReference type="ARBA" id="ARBA00007985"/>
    </source>
</evidence>
<dbReference type="Proteomes" id="UP000248714">
    <property type="component" value="Unassembled WGS sequence"/>
</dbReference>
<evidence type="ECO:0000259" key="13">
    <source>
        <dbReference type="Pfam" id="PF00425"/>
    </source>
</evidence>
<dbReference type="Pfam" id="PF00425">
    <property type="entry name" value="Chorismate_bind"/>
    <property type="match status" value="1"/>
</dbReference>
<evidence type="ECO:0000259" key="14">
    <source>
        <dbReference type="Pfam" id="PF00793"/>
    </source>
</evidence>
<feature type="domain" description="Chorismate-utilising enzyme C-terminal" evidence="13">
    <location>
        <begin position="513"/>
        <end position="766"/>
    </location>
</feature>
<feature type="domain" description="DAHP synthetase I/KDSA" evidence="14">
    <location>
        <begin position="159"/>
        <end position="326"/>
    </location>
</feature>
<evidence type="ECO:0000313" key="16">
    <source>
        <dbReference type="Proteomes" id="UP000248714"/>
    </source>
</evidence>
<evidence type="ECO:0000256" key="5">
    <source>
        <dbReference type="ARBA" id="ARBA00022605"/>
    </source>
</evidence>
<comment type="catalytic activity">
    <reaction evidence="11">
        <text>D-erythrose 4-phosphate + phosphoenolpyruvate + H2O = 7-phospho-2-dehydro-3-deoxy-D-arabino-heptonate + phosphate</text>
        <dbReference type="Rhea" id="RHEA:14717"/>
        <dbReference type="ChEBI" id="CHEBI:15377"/>
        <dbReference type="ChEBI" id="CHEBI:16897"/>
        <dbReference type="ChEBI" id="CHEBI:43474"/>
        <dbReference type="ChEBI" id="CHEBI:58394"/>
        <dbReference type="ChEBI" id="CHEBI:58702"/>
        <dbReference type="EC" id="2.5.1.54"/>
    </reaction>
</comment>
<evidence type="ECO:0000256" key="1">
    <source>
        <dbReference type="ARBA" id="ARBA00003726"/>
    </source>
</evidence>
<dbReference type="RefSeq" id="WP_112227645.1">
    <property type="nucleotide sequence ID" value="NZ_QLTT01000003.1"/>
</dbReference>
<keyword evidence="16" id="KW-1185">Reference proteome</keyword>
<evidence type="ECO:0000256" key="12">
    <source>
        <dbReference type="SAM" id="MobiDB-lite"/>
    </source>
</evidence>
<evidence type="ECO:0000313" key="15">
    <source>
        <dbReference type="EMBL" id="RAS67445.1"/>
    </source>
</evidence>
<name>A0ABX9EB92_9PSEU</name>
<accession>A0ABX9EB92</accession>
<evidence type="ECO:0000256" key="7">
    <source>
        <dbReference type="ARBA" id="ARBA00023141"/>
    </source>
</evidence>
<protein>
    <recommendedName>
        <fullName evidence="4">3-deoxy-7-phosphoheptulonate synthase</fullName>
        <ecNumber evidence="4">2.5.1.54</ecNumber>
    </recommendedName>
    <alternativeName>
        <fullName evidence="10">3-deoxy-D-arabino-heptulosonate 7-phosphate synthase</fullName>
    </alternativeName>
    <alternativeName>
        <fullName evidence="9">DAHP synthase</fullName>
    </alternativeName>
    <alternativeName>
        <fullName evidence="8">Phospho-2-keto-3-deoxyheptonate aldolase</fullName>
    </alternativeName>
</protein>
<organism evidence="15 16">
    <name type="scientific">Lentzea atacamensis</name>
    <dbReference type="NCBI Taxonomy" id="531938"/>
    <lineage>
        <taxon>Bacteria</taxon>
        <taxon>Bacillati</taxon>
        <taxon>Actinomycetota</taxon>
        <taxon>Actinomycetes</taxon>
        <taxon>Pseudonocardiales</taxon>
        <taxon>Pseudonocardiaceae</taxon>
        <taxon>Lentzea</taxon>
    </lineage>
</organism>
<dbReference type="PANTHER" id="PTHR21225">
    <property type="entry name" value="PHOSPHO-2-DEHYDRO-3-DEOXYHEPTONATE ALDOLASE DAHP SYNTHETASE"/>
    <property type="match status" value="1"/>
</dbReference>
<dbReference type="Gene3D" id="3.20.20.70">
    <property type="entry name" value="Aldolase class I"/>
    <property type="match status" value="2"/>
</dbReference>
<comment type="pathway">
    <text evidence="2">Metabolic intermediate biosynthesis; chorismate biosynthesis; chorismate from D-erythrose 4-phosphate and phosphoenolpyruvate: step 1/7.</text>
</comment>
<dbReference type="InterPro" id="IPR005801">
    <property type="entry name" value="ADC_synthase"/>
</dbReference>
<evidence type="ECO:0000256" key="11">
    <source>
        <dbReference type="ARBA" id="ARBA00047508"/>
    </source>
</evidence>
<evidence type="ECO:0000256" key="2">
    <source>
        <dbReference type="ARBA" id="ARBA00004688"/>
    </source>
</evidence>
<dbReference type="Gene3D" id="3.60.120.10">
    <property type="entry name" value="Anthranilate synthase"/>
    <property type="match status" value="1"/>
</dbReference>
<comment type="caution">
    <text evidence="15">The sequence shown here is derived from an EMBL/GenBank/DDBJ whole genome shotgun (WGS) entry which is preliminary data.</text>
</comment>
<dbReference type="Pfam" id="PF00793">
    <property type="entry name" value="DAHP_synth_1"/>
    <property type="match status" value="2"/>
</dbReference>
<sequence length="788" mass="84747">MTTVDTPDTAAEIVARQALLALDSMVWADRAICEPMTSPASLRELVPLTEDAAEVVRRARRSIRDVLDGADDRLLVIVGPCSIHDHDSALDYADHLTALAGQLSEDLVVVMRAYFEKARTATGWPGLSTVPVVDGQPDPMSGFRLARSIMADIVQRGLPHRQLASGLAMPIGMKNRTDGCVEAAVNAILVAERGHALLDVDQNGQLCVRRTPGNRHCHLVLRGGTHGSNHHASAIEEARRLLRSASLPERLVVDASHGNSGKDHERQAAVAHDIAGQVAGGDQAIRGVMIESFLLPGRQEPVPGRTLEHGRSVTDSCLSWPATAEVLTELGQASAARRRRRGHSGHATARTRTEAVSITGSPADRAVALARTGLFDTYMVYERGGVWTVAGGVLASVTLDATRIRRTHAGDEHSRTWTSRPLRALGEALAELPMPRWTAYGWIAFEAGQPDRTGDDDLAQLIVPQTEVRISAGTALITCADQHLRQAIRRTLTADLPARPPGSVTVDISSDRDWYCDAVAAAVREIHDDHFRKVILSRSVPVPSAIDIPSTYLRGRAANTPARSFLLKMSGITAAGFCPETVLQAGPDRIVSTQPLAGTRALGTDPHENLRLRQELLSDPKELLEHTLSVQAACDELRQVCAPDSVVVNELLSVKERGSVQHLASRVSGRLSADHTAWDALEAVYPGVTASGIPKAAARDYIARTEPNPRDLYAGAVLTASSDGALDAGLVLRTVFEKDGRQWLRAGAGIVAESRPEREYEETCEKLRSVAPHLVPAHHGGDHAALPA</sequence>
<feature type="domain" description="DAHP synthetase I/KDSA" evidence="14">
    <location>
        <begin position="65"/>
        <end position="130"/>
    </location>
</feature>
<dbReference type="InterPro" id="IPR019996">
    <property type="entry name" value="Salicylate_synthase"/>
</dbReference>
<evidence type="ECO:0000256" key="8">
    <source>
        <dbReference type="ARBA" id="ARBA00031111"/>
    </source>
</evidence>
<keyword evidence="6" id="KW-0808">Transferase</keyword>
<proteinExistence type="inferred from homology"/>
<comment type="function">
    <text evidence="1">Stereospecific condensation of phosphoenolpyruvate (PEP) and D-erythrose-4-phosphate (E4P) giving rise to 3-deoxy-D-arabino-heptulosonate-7-phosphate (DAHP).</text>
</comment>
<keyword evidence="5" id="KW-0028">Amino-acid biosynthesis</keyword>
<dbReference type="InterPro" id="IPR006218">
    <property type="entry name" value="DAHP1/KDSA"/>
</dbReference>
<dbReference type="EMBL" id="QLTT01000003">
    <property type="protein sequence ID" value="RAS67445.1"/>
    <property type="molecule type" value="Genomic_DNA"/>
</dbReference>
<dbReference type="PANTHER" id="PTHR21225:SF12">
    <property type="entry name" value="PHOSPHO-2-DEHYDRO-3-DEOXYHEPTONATE ALDOLASE, TYROSINE-INHIBITED"/>
    <property type="match status" value="1"/>
</dbReference>